<dbReference type="Proteomes" id="UP001065174">
    <property type="component" value="Chromosome"/>
</dbReference>
<dbReference type="Gene3D" id="1.20.120.160">
    <property type="entry name" value="HPT domain"/>
    <property type="match status" value="1"/>
</dbReference>
<dbReference type="InterPro" id="IPR008207">
    <property type="entry name" value="Sig_transdc_His_kin_Hpt_dom"/>
</dbReference>
<dbReference type="SUPFAM" id="SSF47226">
    <property type="entry name" value="Histidine-containing phosphotransfer domain, HPT domain"/>
    <property type="match status" value="1"/>
</dbReference>
<keyword evidence="1" id="KW-0597">Phosphoprotein</keyword>
<evidence type="ECO:0000256" key="1">
    <source>
        <dbReference type="PROSITE-ProRule" id="PRU00110"/>
    </source>
</evidence>
<proteinExistence type="predicted"/>
<evidence type="ECO:0000259" key="2">
    <source>
        <dbReference type="PROSITE" id="PS50894"/>
    </source>
</evidence>
<dbReference type="PROSITE" id="PS50894">
    <property type="entry name" value="HPT"/>
    <property type="match status" value="1"/>
</dbReference>
<protein>
    <recommendedName>
        <fullName evidence="2">HPt domain-containing protein</fullName>
    </recommendedName>
</protein>
<gene>
    <name evidence="3" type="ORF">N6H18_12305</name>
</gene>
<reference evidence="3" key="1">
    <citation type="submission" date="2022-09" db="EMBL/GenBank/DDBJ databases">
        <title>Comparative genomics and taxonomic characterization of three novel marine species of genus Reichenbachiella exhibiting antioxidant and polysaccharide degradation activities.</title>
        <authorList>
            <person name="Muhammad N."/>
            <person name="Lee Y.-J."/>
            <person name="Ko J."/>
            <person name="Kim S.-G."/>
        </authorList>
    </citation>
    <scope>NUCLEOTIDE SEQUENCE</scope>
    <source>
        <strain evidence="3">BKB1-1</strain>
    </source>
</reference>
<dbReference type="EMBL" id="CP106679">
    <property type="protein sequence ID" value="UXP31131.1"/>
    <property type="molecule type" value="Genomic_DNA"/>
</dbReference>
<sequence length="122" mass="13964">MNKADLPLPLDYSYLYEISDDDRDFIKDMLATVVKNTPGNIEEIIAAQTKKSWTEVARLVHKLKPSLLLLNIEMVSTHIRNLESNAKKQTDLDLLKTQIAELKEFCDLIVSEIKKDIEADAY</sequence>
<accession>A0ABY6CKS9</accession>
<dbReference type="RefSeq" id="WP_262308575.1">
    <property type="nucleotide sequence ID" value="NZ_CP106679.1"/>
</dbReference>
<dbReference type="InterPro" id="IPR036641">
    <property type="entry name" value="HPT_dom_sf"/>
</dbReference>
<keyword evidence="4" id="KW-1185">Reference proteome</keyword>
<organism evidence="3 4">
    <name type="scientific">Reichenbachiella agarivorans</name>
    <dbReference type="NCBI Taxonomy" id="2979464"/>
    <lineage>
        <taxon>Bacteria</taxon>
        <taxon>Pseudomonadati</taxon>
        <taxon>Bacteroidota</taxon>
        <taxon>Cytophagia</taxon>
        <taxon>Cytophagales</taxon>
        <taxon>Reichenbachiellaceae</taxon>
        <taxon>Reichenbachiella</taxon>
    </lineage>
</organism>
<evidence type="ECO:0000313" key="4">
    <source>
        <dbReference type="Proteomes" id="UP001065174"/>
    </source>
</evidence>
<evidence type="ECO:0000313" key="3">
    <source>
        <dbReference type="EMBL" id="UXP31131.1"/>
    </source>
</evidence>
<name>A0ABY6CKS9_9BACT</name>
<feature type="domain" description="HPt" evidence="2">
    <location>
        <begin position="22"/>
        <end position="120"/>
    </location>
</feature>
<feature type="modified residue" description="Phosphohistidine" evidence="1">
    <location>
        <position position="61"/>
    </location>
</feature>